<proteinExistence type="predicted"/>
<gene>
    <name evidence="1" type="ORF">AVDCRST_MAG93-8439</name>
</gene>
<dbReference type="AlphaFoldDB" id="A0A6J4MZW7"/>
<protein>
    <submittedName>
        <fullName evidence="1">Uncharacterized protein</fullName>
    </submittedName>
</protein>
<name>A0A6J4MZW7_9CHLR</name>
<dbReference type="EMBL" id="CADCTR010002847">
    <property type="protein sequence ID" value="CAA9371164.1"/>
    <property type="molecule type" value="Genomic_DNA"/>
</dbReference>
<sequence length="59" mass="6787">MNQIRRGRHVWQQDAPILFGQIKGKLFAGETTVTLGDTNYSVIKDKDERSDFYVLTLKS</sequence>
<evidence type="ECO:0000313" key="1">
    <source>
        <dbReference type="EMBL" id="CAA9371164.1"/>
    </source>
</evidence>
<accession>A0A6J4MZW7</accession>
<organism evidence="1">
    <name type="scientific">uncultured Chloroflexia bacterium</name>
    <dbReference type="NCBI Taxonomy" id="1672391"/>
    <lineage>
        <taxon>Bacteria</taxon>
        <taxon>Bacillati</taxon>
        <taxon>Chloroflexota</taxon>
        <taxon>Chloroflexia</taxon>
        <taxon>environmental samples</taxon>
    </lineage>
</organism>
<reference evidence="1" key="1">
    <citation type="submission" date="2020-02" db="EMBL/GenBank/DDBJ databases">
        <authorList>
            <person name="Meier V. D."/>
        </authorList>
    </citation>
    <scope>NUCLEOTIDE SEQUENCE</scope>
    <source>
        <strain evidence="1">AVDCRST_MAG93</strain>
    </source>
</reference>